<feature type="region of interest" description="Disordered" evidence="14">
    <location>
        <begin position="710"/>
        <end position="736"/>
    </location>
</feature>
<dbReference type="PANTHER" id="PTHR32282:SF34">
    <property type="entry name" value="PENICILLIN-BINDING PROTEIN 1A"/>
    <property type="match status" value="1"/>
</dbReference>
<dbReference type="Pfam" id="PF00905">
    <property type="entry name" value="Transpeptidase"/>
    <property type="match status" value="1"/>
</dbReference>
<dbReference type="GO" id="GO:0030288">
    <property type="term" value="C:outer membrane-bounded periplasmic space"/>
    <property type="evidence" value="ECO:0007669"/>
    <property type="project" value="TreeGrafter"/>
</dbReference>
<comment type="catalytic activity">
    <reaction evidence="13">
        <text>[GlcNAc-(1-&gt;4)-Mur2Ac(oyl-L-Ala-gamma-D-Glu-L-Lys-D-Ala-D-Ala)](n)-di-trans,octa-cis-undecaprenyl diphosphate + beta-D-GlcNAc-(1-&gt;4)-Mur2Ac(oyl-L-Ala-gamma-D-Glu-L-Lys-D-Ala-D-Ala)-di-trans,octa-cis-undecaprenyl diphosphate = [GlcNAc-(1-&gt;4)-Mur2Ac(oyl-L-Ala-gamma-D-Glu-L-Lys-D-Ala-D-Ala)](n+1)-di-trans,octa-cis-undecaprenyl diphosphate + di-trans,octa-cis-undecaprenyl diphosphate + H(+)</text>
        <dbReference type="Rhea" id="RHEA:23708"/>
        <dbReference type="Rhea" id="RHEA-COMP:9602"/>
        <dbReference type="Rhea" id="RHEA-COMP:9603"/>
        <dbReference type="ChEBI" id="CHEBI:15378"/>
        <dbReference type="ChEBI" id="CHEBI:58405"/>
        <dbReference type="ChEBI" id="CHEBI:60033"/>
        <dbReference type="ChEBI" id="CHEBI:78435"/>
        <dbReference type="EC" id="2.4.99.28"/>
    </reaction>
</comment>
<dbReference type="Gene3D" id="1.10.3810.10">
    <property type="entry name" value="Biosynthetic peptidoglycan transglycosylase-like"/>
    <property type="match status" value="1"/>
</dbReference>
<dbReference type="GO" id="GO:0006508">
    <property type="term" value="P:proteolysis"/>
    <property type="evidence" value="ECO:0007669"/>
    <property type="project" value="UniProtKB-KW"/>
</dbReference>
<feature type="compositionally biased region" description="Low complexity" evidence="14">
    <location>
        <begin position="1"/>
        <end position="12"/>
    </location>
</feature>
<accession>A0A919P209</accession>
<dbReference type="GO" id="GO:0009002">
    <property type="term" value="F:serine-type D-Ala-D-Ala carboxypeptidase activity"/>
    <property type="evidence" value="ECO:0007669"/>
    <property type="project" value="UniProtKB-EC"/>
</dbReference>
<feature type="region of interest" description="Disordered" evidence="14">
    <location>
        <begin position="1"/>
        <end position="32"/>
    </location>
</feature>
<dbReference type="AlphaFoldDB" id="A0A919P209"/>
<keyword evidence="3 17" id="KW-0121">Carboxypeptidase</keyword>
<feature type="compositionally biased region" description="Low complexity" evidence="14">
    <location>
        <begin position="817"/>
        <end position="828"/>
    </location>
</feature>
<organism evidence="17 18">
    <name type="scientific">Cellulomonas chitinilytica</name>
    <dbReference type="NCBI Taxonomy" id="398759"/>
    <lineage>
        <taxon>Bacteria</taxon>
        <taxon>Bacillati</taxon>
        <taxon>Actinomycetota</taxon>
        <taxon>Actinomycetes</taxon>
        <taxon>Micrococcales</taxon>
        <taxon>Cellulomonadaceae</taxon>
        <taxon>Cellulomonas</taxon>
    </lineage>
</organism>
<evidence type="ECO:0000256" key="13">
    <source>
        <dbReference type="ARBA" id="ARBA00049902"/>
    </source>
</evidence>
<evidence type="ECO:0000256" key="1">
    <source>
        <dbReference type="ARBA" id="ARBA00007090"/>
    </source>
</evidence>
<feature type="region of interest" description="Disordered" evidence="14">
    <location>
        <begin position="799"/>
        <end position="828"/>
    </location>
</feature>
<feature type="compositionally biased region" description="Low complexity" evidence="14">
    <location>
        <begin position="20"/>
        <end position="31"/>
    </location>
</feature>
<dbReference type="EMBL" id="BONK01000004">
    <property type="protein sequence ID" value="GIG20687.1"/>
    <property type="molecule type" value="Genomic_DNA"/>
</dbReference>
<sequence length="828" mass="87768">MAGTNPRRAAPARSRRSTRTRPSSTTPAAAAGRKRRFFDYPRSGYHGLHRWLPSWRVTLGAFIGMFFLGAGAAAAAYASVTVPDSADADVKAQTSTVYYANKADGSPGAVMGTFQIQNRQLVDYVTLPKYVGQSVAAAEDKTFFENQGVDLKGMARALWYNLHKEAGARDQGGSTLTQQYVERYFVDKTTTDYVGKAKEAILAVKVTRDKSKDEILEGYLNTIYWGRDAYGIQAAAQAYFKVDAKDLTVSQAAMLAGIIPSPNNWDPAVNPDKTKARWDIVLDSMVTQGWLSAADRAAAVFPETYPYEKPNNMTGPNGFLLQMVLDELAKPPLSLSRDQLNRGGYTITTTIQPELQQMAVDTAAGFRAGTLEGQREATPSLRTRYSITSIDPHTGAIVALYGGDNQPGAPDPAVPLGDQYAIDQYNRAATDKIQAGSTFKPFTLIGALSNGVPLSATFDGHSPQVLKGWDSDDGKVSNFDGEQEGTIDLVKATADSVNTVYAQLNLQIGAATTSKTATAAGITTPVRDNAANVLGTDAVHPLDMASAYATIANKGTHITPHIVAIVKNPGGTTALQADTTGKQVFSPDVIADATYAMQQVVQSGSGKDWIKPLDRPIAGKTGTSSSNKSAWFVGFTPDIATAVSMMQVGEDGQAQNSIEKFGKTRGGSTVKEVTGGTWPAFLWQSYMKQAFTLPQYAQVVEFPPRANVNKGATASATPTETPTEQPTEQATEQAPQNVAVPNLDGKLEADATATLVGLGLSANVASEPSDTVTSGRVIRIDPKAGTQVLRGSAVTIVVSTGPKAQPTQPPPNPSPTPTAAGNGNGNNP</sequence>
<dbReference type="InterPro" id="IPR050396">
    <property type="entry name" value="Glycosyltr_51/Transpeptidase"/>
</dbReference>
<reference evidence="17" key="1">
    <citation type="submission" date="2021-01" db="EMBL/GenBank/DDBJ databases">
        <title>Whole genome shotgun sequence of Cellulomonas chitinilytica NBRC 110799.</title>
        <authorList>
            <person name="Komaki H."/>
            <person name="Tamura T."/>
        </authorList>
    </citation>
    <scope>NUCLEOTIDE SEQUENCE</scope>
    <source>
        <strain evidence="17">NBRC 110799</strain>
    </source>
</reference>
<evidence type="ECO:0000256" key="3">
    <source>
        <dbReference type="ARBA" id="ARBA00022645"/>
    </source>
</evidence>
<evidence type="ECO:0000256" key="14">
    <source>
        <dbReference type="SAM" id="MobiDB-lite"/>
    </source>
</evidence>
<evidence type="ECO:0000256" key="9">
    <source>
        <dbReference type="ARBA" id="ARBA00022984"/>
    </source>
</evidence>
<dbReference type="Gene3D" id="3.30.10.20">
    <property type="match status" value="1"/>
</dbReference>
<keyword evidence="18" id="KW-1185">Reference proteome</keyword>
<dbReference type="SUPFAM" id="SSF56601">
    <property type="entry name" value="beta-lactamase/transpeptidase-like"/>
    <property type="match status" value="1"/>
</dbReference>
<dbReference type="CDD" id="cd06577">
    <property type="entry name" value="PASTA_pknB"/>
    <property type="match status" value="1"/>
</dbReference>
<dbReference type="Proteomes" id="UP000632740">
    <property type="component" value="Unassembled WGS sequence"/>
</dbReference>
<keyword evidence="15" id="KW-0472">Membrane</keyword>
<dbReference type="PANTHER" id="PTHR32282">
    <property type="entry name" value="BINDING PROTEIN TRANSPEPTIDASE, PUTATIVE-RELATED"/>
    <property type="match status" value="1"/>
</dbReference>
<evidence type="ECO:0000259" key="16">
    <source>
        <dbReference type="PROSITE" id="PS51178"/>
    </source>
</evidence>
<keyword evidence="8" id="KW-0133">Cell shape</keyword>
<dbReference type="InterPro" id="IPR001264">
    <property type="entry name" value="Glyco_trans_51"/>
</dbReference>
<dbReference type="RefSeq" id="WP_203750482.1">
    <property type="nucleotide sequence ID" value="NZ_BONK01000004.1"/>
</dbReference>
<gene>
    <name evidence="17" type="ORF">Cch01nite_14110</name>
</gene>
<proteinExistence type="inferred from homology"/>
<evidence type="ECO:0000313" key="18">
    <source>
        <dbReference type="Proteomes" id="UP000632740"/>
    </source>
</evidence>
<evidence type="ECO:0000256" key="6">
    <source>
        <dbReference type="ARBA" id="ARBA00022679"/>
    </source>
</evidence>
<dbReference type="PROSITE" id="PS51178">
    <property type="entry name" value="PASTA"/>
    <property type="match status" value="1"/>
</dbReference>
<dbReference type="GO" id="GO:0008360">
    <property type="term" value="P:regulation of cell shape"/>
    <property type="evidence" value="ECO:0007669"/>
    <property type="project" value="UniProtKB-KW"/>
</dbReference>
<protein>
    <submittedName>
        <fullName evidence="17">Carboxypeptidase</fullName>
    </submittedName>
</protein>
<feature type="domain" description="PASTA" evidence="16">
    <location>
        <begin position="734"/>
        <end position="800"/>
    </location>
</feature>
<comment type="similarity">
    <text evidence="1">In the C-terminal section; belongs to the transpeptidase family.</text>
</comment>
<evidence type="ECO:0000256" key="4">
    <source>
        <dbReference type="ARBA" id="ARBA00022670"/>
    </source>
</evidence>
<dbReference type="InterPro" id="IPR001460">
    <property type="entry name" value="PCN-bd_Tpept"/>
</dbReference>
<dbReference type="Pfam" id="PF03793">
    <property type="entry name" value="PASTA"/>
    <property type="match status" value="1"/>
</dbReference>
<keyword evidence="10" id="KW-0511">Multifunctional enzyme</keyword>
<comment type="catalytic activity">
    <reaction evidence="12">
        <text>Preferential cleavage: (Ac)2-L-Lys-D-Ala-|-D-Ala. Also transpeptidation of peptidyl-alanyl moieties that are N-acyl substituents of D-alanine.</text>
        <dbReference type="EC" id="3.4.16.4"/>
    </reaction>
</comment>
<feature type="compositionally biased region" description="Pro residues" evidence="14">
    <location>
        <begin position="807"/>
        <end position="816"/>
    </location>
</feature>
<evidence type="ECO:0000256" key="10">
    <source>
        <dbReference type="ARBA" id="ARBA00023268"/>
    </source>
</evidence>
<name>A0A919P209_9CELL</name>
<evidence type="ECO:0000256" key="5">
    <source>
        <dbReference type="ARBA" id="ARBA00022676"/>
    </source>
</evidence>
<evidence type="ECO:0000256" key="2">
    <source>
        <dbReference type="ARBA" id="ARBA00007739"/>
    </source>
</evidence>
<keyword evidence="11" id="KW-0961">Cell wall biogenesis/degradation</keyword>
<dbReference type="InterPro" id="IPR036950">
    <property type="entry name" value="PBP_transglycosylase"/>
</dbReference>
<evidence type="ECO:0000256" key="8">
    <source>
        <dbReference type="ARBA" id="ARBA00022960"/>
    </source>
</evidence>
<dbReference type="Pfam" id="PF00912">
    <property type="entry name" value="Transgly"/>
    <property type="match status" value="1"/>
</dbReference>
<dbReference type="GO" id="GO:0071555">
    <property type="term" value="P:cell wall organization"/>
    <property type="evidence" value="ECO:0007669"/>
    <property type="project" value="UniProtKB-KW"/>
</dbReference>
<dbReference type="InterPro" id="IPR023346">
    <property type="entry name" value="Lysozyme-like_dom_sf"/>
</dbReference>
<dbReference type="FunFam" id="1.10.3810.10:FF:000001">
    <property type="entry name" value="Penicillin-binding protein 1A"/>
    <property type="match status" value="1"/>
</dbReference>
<dbReference type="SMART" id="SM00740">
    <property type="entry name" value="PASTA"/>
    <property type="match status" value="1"/>
</dbReference>
<evidence type="ECO:0000256" key="12">
    <source>
        <dbReference type="ARBA" id="ARBA00034000"/>
    </source>
</evidence>
<keyword evidence="6" id="KW-0808">Transferase</keyword>
<comment type="caution">
    <text evidence="17">The sequence shown here is derived from an EMBL/GenBank/DDBJ whole genome shotgun (WGS) entry which is preliminary data.</text>
</comment>
<evidence type="ECO:0000313" key="17">
    <source>
        <dbReference type="EMBL" id="GIG20687.1"/>
    </source>
</evidence>
<keyword evidence="5" id="KW-0328">Glycosyltransferase</keyword>
<feature type="transmembrane region" description="Helical" evidence="15">
    <location>
        <begin position="57"/>
        <end position="78"/>
    </location>
</feature>
<dbReference type="InterPro" id="IPR005543">
    <property type="entry name" value="PASTA_dom"/>
</dbReference>
<keyword evidence="7" id="KW-0378">Hydrolase</keyword>
<dbReference type="Gene3D" id="3.40.710.10">
    <property type="entry name" value="DD-peptidase/beta-lactamase superfamily"/>
    <property type="match status" value="1"/>
</dbReference>
<comment type="similarity">
    <text evidence="2">In the N-terminal section; belongs to the glycosyltransferase 51 family.</text>
</comment>
<dbReference type="InterPro" id="IPR012338">
    <property type="entry name" value="Beta-lactam/transpept-like"/>
</dbReference>
<keyword evidence="4" id="KW-0645">Protease</keyword>
<evidence type="ECO:0000256" key="15">
    <source>
        <dbReference type="SAM" id="Phobius"/>
    </source>
</evidence>
<dbReference type="GO" id="GO:0008658">
    <property type="term" value="F:penicillin binding"/>
    <property type="evidence" value="ECO:0007669"/>
    <property type="project" value="InterPro"/>
</dbReference>
<evidence type="ECO:0000256" key="11">
    <source>
        <dbReference type="ARBA" id="ARBA00023316"/>
    </source>
</evidence>
<dbReference type="SUPFAM" id="SSF53955">
    <property type="entry name" value="Lysozyme-like"/>
    <property type="match status" value="1"/>
</dbReference>
<feature type="compositionally biased region" description="Low complexity" evidence="14">
    <location>
        <begin position="713"/>
        <end position="736"/>
    </location>
</feature>
<keyword evidence="15" id="KW-0812">Transmembrane</keyword>
<evidence type="ECO:0000256" key="7">
    <source>
        <dbReference type="ARBA" id="ARBA00022801"/>
    </source>
</evidence>
<dbReference type="GO" id="GO:0008955">
    <property type="term" value="F:peptidoglycan glycosyltransferase activity"/>
    <property type="evidence" value="ECO:0007669"/>
    <property type="project" value="UniProtKB-EC"/>
</dbReference>
<keyword evidence="15" id="KW-1133">Transmembrane helix</keyword>
<keyword evidence="9" id="KW-0573">Peptidoglycan synthesis</keyword>
<dbReference type="GO" id="GO:0009252">
    <property type="term" value="P:peptidoglycan biosynthetic process"/>
    <property type="evidence" value="ECO:0007669"/>
    <property type="project" value="UniProtKB-KW"/>
</dbReference>